<dbReference type="PROSITE" id="PS00134">
    <property type="entry name" value="TRYPSIN_HIS"/>
    <property type="match status" value="1"/>
</dbReference>
<keyword evidence="3" id="KW-1015">Disulfide bond</keyword>
<dbReference type="GO" id="GO:0004252">
    <property type="term" value="F:serine-type endopeptidase activity"/>
    <property type="evidence" value="ECO:0007669"/>
    <property type="project" value="InterPro"/>
</dbReference>
<dbReference type="PANTHER" id="PTHR24252">
    <property type="entry name" value="ACROSIN-RELATED"/>
    <property type="match status" value="1"/>
</dbReference>
<dbReference type="InterPro" id="IPR043504">
    <property type="entry name" value="Peptidase_S1_PA_chymotrypsin"/>
</dbReference>
<dbReference type="Pfam" id="PF00089">
    <property type="entry name" value="Trypsin"/>
    <property type="match status" value="1"/>
</dbReference>
<evidence type="ECO:0000313" key="9">
    <source>
        <dbReference type="Proteomes" id="UP000440578"/>
    </source>
</evidence>
<dbReference type="Gene3D" id="2.40.10.10">
    <property type="entry name" value="Trypsin-like serine proteases"/>
    <property type="match status" value="1"/>
</dbReference>
<dbReference type="PANTHER" id="PTHR24252:SF7">
    <property type="entry name" value="HYALIN"/>
    <property type="match status" value="1"/>
</dbReference>
<evidence type="ECO:0000256" key="4">
    <source>
        <dbReference type="RuleBase" id="RU363034"/>
    </source>
</evidence>
<keyword evidence="6" id="KW-0732">Signal</keyword>
<evidence type="ECO:0000259" key="7">
    <source>
        <dbReference type="PROSITE" id="PS50240"/>
    </source>
</evidence>
<comment type="caution">
    <text evidence="8">The sequence shown here is derived from an EMBL/GenBank/DDBJ whole genome shotgun (WGS) entry which is preliminary data.</text>
</comment>
<dbReference type="GO" id="GO:0006508">
    <property type="term" value="P:proteolysis"/>
    <property type="evidence" value="ECO:0007669"/>
    <property type="project" value="UniProtKB-KW"/>
</dbReference>
<dbReference type="Proteomes" id="UP000440578">
    <property type="component" value="Unassembled WGS sequence"/>
</dbReference>
<comment type="subcellular location">
    <subcellularLocation>
        <location evidence="1">Secreted</location>
    </subcellularLocation>
</comment>
<dbReference type="AlphaFoldDB" id="A0A6A4VWK4"/>
<feature type="domain" description="Peptidase S1" evidence="7">
    <location>
        <begin position="336"/>
        <end position="571"/>
    </location>
</feature>
<feature type="signal peptide" evidence="6">
    <location>
        <begin position="1"/>
        <end position="16"/>
    </location>
</feature>
<reference evidence="8 9" key="1">
    <citation type="submission" date="2019-07" db="EMBL/GenBank/DDBJ databases">
        <title>Draft genome assembly of a fouling barnacle, Amphibalanus amphitrite (Darwin, 1854): The first reference genome for Thecostraca.</title>
        <authorList>
            <person name="Kim W."/>
        </authorList>
    </citation>
    <scope>NUCLEOTIDE SEQUENCE [LARGE SCALE GENOMIC DNA]</scope>
    <source>
        <strain evidence="8">SNU_AA5</strain>
        <tissue evidence="8">Soma without cirri and trophi</tissue>
    </source>
</reference>
<keyword evidence="4" id="KW-0645">Protease</keyword>
<gene>
    <name evidence="8" type="primary">TRYP_10</name>
    <name evidence="8" type="ORF">FJT64_004075</name>
</gene>
<evidence type="ECO:0000256" key="1">
    <source>
        <dbReference type="ARBA" id="ARBA00004613"/>
    </source>
</evidence>
<feature type="region of interest" description="Disordered" evidence="5">
    <location>
        <begin position="137"/>
        <end position="238"/>
    </location>
</feature>
<dbReference type="InterPro" id="IPR033116">
    <property type="entry name" value="TRYPSIN_SER"/>
</dbReference>
<dbReference type="EMBL" id="VIIS01001426">
    <property type="protein sequence ID" value="KAF0298565.1"/>
    <property type="molecule type" value="Genomic_DNA"/>
</dbReference>
<feature type="compositionally biased region" description="Low complexity" evidence="5">
    <location>
        <begin position="137"/>
        <end position="187"/>
    </location>
</feature>
<dbReference type="GO" id="GO:0005576">
    <property type="term" value="C:extracellular region"/>
    <property type="evidence" value="ECO:0007669"/>
    <property type="project" value="UniProtKB-SubCell"/>
</dbReference>
<evidence type="ECO:0000256" key="3">
    <source>
        <dbReference type="ARBA" id="ARBA00023157"/>
    </source>
</evidence>
<feature type="compositionally biased region" description="Gly residues" evidence="5">
    <location>
        <begin position="313"/>
        <end position="323"/>
    </location>
</feature>
<protein>
    <submittedName>
        <fullName evidence="8">Trypsin-1</fullName>
    </submittedName>
</protein>
<dbReference type="OrthoDB" id="546450at2759"/>
<sequence length="573" mass="60886">MLRTVIAWCLASVAAAATVDLYRFETDDAVVVEAADLYSGARGKRQLAGFGGFPQSVIPPWWPGPPAGVGSTCDTPDGRSGVCLARSSCRWTRESSEDDFNSLVRTLGACVSTDSFSPRGEPSVRGVCCPGQGAASAPATTTARPPGGTQWWQTTWSPPPSATTTTTTRRPATVPWWQQQQPAASSQRTEPAGTTLHPPYITHAWQATRGSTSRPPAAPTHPWQKPPGSTTVQSPTTTAWWATTTTTRGTTTTRRPTTTAWWATTATTKKPTTTAWWATTATTKGTTTTKRPTTTAWWATTTKSTTAAAPPASGGGGGGGGPYSCGTRDPEGSDRIVGGKQAVQGEFPWLAGIFKNGRQFCGGSLIDEKHILTAAHCVAHMSSYDVSQLLIRLGDYDVSTPFEAKHETYKVARVVRHKGFSEKTLHTDIALITLSKPVKYKSNIRPICLDSGVSRGAAGQTVTVAGWGSLREGGRQASIMQKVSLKVWDNSKCRSTYGPSAPGGIISSMLCAGRQGKDSCSGDSGGPLMHISGVVYQVGVVSWGIGCGKAQYPGVYTRVSEMRDWIDRNKSSY</sequence>
<evidence type="ECO:0000256" key="5">
    <source>
        <dbReference type="SAM" id="MobiDB-lite"/>
    </source>
</evidence>
<organism evidence="8 9">
    <name type="scientific">Amphibalanus amphitrite</name>
    <name type="common">Striped barnacle</name>
    <name type="synonym">Balanus amphitrite</name>
    <dbReference type="NCBI Taxonomy" id="1232801"/>
    <lineage>
        <taxon>Eukaryota</taxon>
        <taxon>Metazoa</taxon>
        <taxon>Ecdysozoa</taxon>
        <taxon>Arthropoda</taxon>
        <taxon>Crustacea</taxon>
        <taxon>Multicrustacea</taxon>
        <taxon>Cirripedia</taxon>
        <taxon>Thoracica</taxon>
        <taxon>Thoracicalcarea</taxon>
        <taxon>Balanomorpha</taxon>
        <taxon>Balanoidea</taxon>
        <taxon>Balanidae</taxon>
        <taxon>Amphibalaninae</taxon>
        <taxon>Amphibalanus</taxon>
    </lineage>
</organism>
<dbReference type="PRINTS" id="PR00722">
    <property type="entry name" value="CHYMOTRYPSIN"/>
</dbReference>
<keyword evidence="2" id="KW-0964">Secreted</keyword>
<feature type="region of interest" description="Disordered" evidence="5">
    <location>
        <begin position="305"/>
        <end position="333"/>
    </location>
</feature>
<evidence type="ECO:0000256" key="6">
    <source>
        <dbReference type="SAM" id="SignalP"/>
    </source>
</evidence>
<evidence type="ECO:0000313" key="8">
    <source>
        <dbReference type="EMBL" id="KAF0298565.1"/>
    </source>
</evidence>
<accession>A0A6A4VWK4</accession>
<dbReference type="PROSITE" id="PS50240">
    <property type="entry name" value="TRYPSIN_DOM"/>
    <property type="match status" value="1"/>
</dbReference>
<proteinExistence type="predicted"/>
<dbReference type="InterPro" id="IPR018114">
    <property type="entry name" value="TRYPSIN_HIS"/>
</dbReference>
<dbReference type="InterPro" id="IPR001254">
    <property type="entry name" value="Trypsin_dom"/>
</dbReference>
<dbReference type="InterPro" id="IPR001314">
    <property type="entry name" value="Peptidase_S1A"/>
</dbReference>
<name>A0A6A4VWK4_AMPAM</name>
<keyword evidence="4" id="KW-0378">Hydrolase</keyword>
<dbReference type="InterPro" id="IPR009003">
    <property type="entry name" value="Peptidase_S1_PA"/>
</dbReference>
<dbReference type="SUPFAM" id="SSF50494">
    <property type="entry name" value="Trypsin-like serine proteases"/>
    <property type="match status" value="1"/>
</dbReference>
<dbReference type="CDD" id="cd00190">
    <property type="entry name" value="Tryp_SPc"/>
    <property type="match status" value="1"/>
</dbReference>
<keyword evidence="9" id="KW-1185">Reference proteome</keyword>
<dbReference type="FunFam" id="2.40.10.10:FF:000038">
    <property type="entry name" value="Serine protease"/>
    <property type="match status" value="1"/>
</dbReference>
<feature type="chain" id="PRO_5025642417" evidence="6">
    <location>
        <begin position="17"/>
        <end position="573"/>
    </location>
</feature>
<evidence type="ECO:0000256" key="2">
    <source>
        <dbReference type="ARBA" id="ARBA00022525"/>
    </source>
</evidence>
<dbReference type="PROSITE" id="PS00135">
    <property type="entry name" value="TRYPSIN_SER"/>
    <property type="match status" value="1"/>
</dbReference>
<keyword evidence="4" id="KW-0720">Serine protease</keyword>
<dbReference type="SMART" id="SM00020">
    <property type="entry name" value="Tryp_SPc"/>
    <property type="match status" value="1"/>
</dbReference>